<dbReference type="Proteomes" id="UP000694429">
    <property type="component" value="Chromosome 11"/>
</dbReference>
<dbReference type="GeneID" id="100685083"/>
<feature type="region of interest" description="Disordered" evidence="1">
    <location>
        <begin position="415"/>
        <end position="496"/>
    </location>
</feature>
<evidence type="ECO:0000256" key="1">
    <source>
        <dbReference type="SAM" id="MobiDB-lite"/>
    </source>
</evidence>
<dbReference type="InterPro" id="IPR043220">
    <property type="entry name" value="POM121-like_prot_1"/>
</dbReference>
<feature type="region of interest" description="Disordered" evidence="1">
    <location>
        <begin position="325"/>
        <end position="348"/>
    </location>
</feature>
<reference evidence="2" key="2">
    <citation type="submission" date="2019-03" db="EMBL/GenBank/DDBJ databases">
        <authorList>
            <person name="Warren W.C."/>
            <person name="Johnson G.S."/>
        </authorList>
    </citation>
    <scope>NUCLEOTIDE SEQUENCE [LARGE SCALE GENOMIC DNA]</scope>
    <source>
        <strain evidence="2">Basenji</strain>
    </source>
</reference>
<dbReference type="AlphaFoldDB" id="A0A8C0MRS8"/>
<reference evidence="3" key="1">
    <citation type="submission" date="2018-10" db="EMBL/GenBank/DDBJ databases">
        <title>De novo assembly of a Great Dane genome.</title>
        <authorList>
            <person name="Kidd J.M."/>
            <person name="Pendleton A.L."/>
            <person name="Shen F."/>
            <person name="Emery S."/>
        </authorList>
    </citation>
    <scope>NUCLEOTIDE SEQUENCE [LARGE SCALE GENOMIC DNA]</scope>
    <source>
        <strain evidence="3">Great Dane</strain>
    </source>
</reference>
<evidence type="ECO:0000313" key="2">
    <source>
        <dbReference type="Ensembl" id="ENSCAFP00030015880.1"/>
    </source>
</evidence>
<dbReference type="Ensembl" id="ENSCAFT00040012036.1">
    <property type="protein sequence ID" value="ENSCAFP00040010433.1"/>
    <property type="gene ID" value="ENSCAFG00040006466.1"/>
</dbReference>
<feature type="compositionally biased region" description="Basic and acidic residues" evidence="1">
    <location>
        <begin position="335"/>
        <end position="346"/>
    </location>
</feature>
<dbReference type="RefSeq" id="XP_003431596.1">
    <property type="nucleotide sequence ID" value="XM_003431548.3"/>
</dbReference>
<gene>
    <name evidence="2" type="primary">LOC100685083</name>
</gene>
<name>A0A8C0MRS8_CANLF</name>
<evidence type="ECO:0000313" key="4">
    <source>
        <dbReference type="Proteomes" id="UP000694429"/>
    </source>
</evidence>
<accession>A0A8C0MRS8</accession>
<protein>
    <recommendedName>
        <fullName evidence="5">Nuclear envelope pore membrane protein POM 121</fullName>
    </recommendedName>
</protein>
<sequence length="542" mass="58144">MGGGRKHRWTGADSECFACRGHSWVGSGNHGLHGPANQAGAGCVKGGCARRACLPRANTFDAKQGSGRPVGALPFPSCSARAPASLLLRCKDASRAAHPTVCALPGAALAANGNLSEPLTPFEGPDLAELLLMGSYLSRPRPRPPSSALLGGDRPETTASPGPGPAHPACPVPPACRVRSAAPTLEVARGLSYEDLVASPRRRRPRRRFAIIHPRQYPIQQARCLFLGAFSALPQTDHPKPVLPACTSTMFCTSVILKMASAKGKPTLRLALKQTVICMWSSLPGHLPNPCVRETLARALKENGQVRAKAEEDLTSLVEGRAGLARPEEGYPVPERQDDLRRRPEGSRSVQSAFRRLMVNGVLSSFVPTPGPLKRDFCSTSLEDSLMKKSHICFLSSCSKRNAITSSYSSTRGFLPLQRSRRGASGVPGPAPSSVQPQLPTKKASEESCHSSSSASVEPQRKIRNEKVADAPSGRKHTLKNRSLASAHSRPQKRKIPLLLSSRGNDPMILPPPPQLGYRVTAEDLDLEKKAVIQWINKVLEG</sequence>
<dbReference type="Ensembl" id="ENSCAFT00030018190.1">
    <property type="protein sequence ID" value="ENSCAFP00030015880.1"/>
    <property type="gene ID" value="ENSCAFG00030009849.1"/>
</dbReference>
<reference evidence="2" key="3">
    <citation type="submission" date="2025-05" db="UniProtKB">
        <authorList>
            <consortium name="Ensembl"/>
        </authorList>
    </citation>
    <scope>IDENTIFICATION</scope>
</reference>
<dbReference type="Proteomes" id="UP000694542">
    <property type="component" value="Chromosome 11"/>
</dbReference>
<dbReference type="PANTHER" id="PTHR15566:SF9">
    <property type="entry name" value="LOC100125913 PROTEIN"/>
    <property type="match status" value="1"/>
</dbReference>
<organism evidence="2 4">
    <name type="scientific">Canis lupus familiaris</name>
    <name type="common">Dog</name>
    <name type="synonym">Canis familiaris</name>
    <dbReference type="NCBI Taxonomy" id="9615"/>
    <lineage>
        <taxon>Eukaryota</taxon>
        <taxon>Metazoa</taxon>
        <taxon>Chordata</taxon>
        <taxon>Craniata</taxon>
        <taxon>Vertebrata</taxon>
        <taxon>Euteleostomi</taxon>
        <taxon>Mammalia</taxon>
        <taxon>Eutheria</taxon>
        <taxon>Laurasiatheria</taxon>
        <taxon>Carnivora</taxon>
        <taxon>Caniformia</taxon>
        <taxon>Canidae</taxon>
        <taxon>Canis</taxon>
    </lineage>
</organism>
<feature type="compositionally biased region" description="Basic and acidic residues" evidence="1">
    <location>
        <begin position="459"/>
        <end position="469"/>
    </location>
</feature>
<dbReference type="KEGG" id="cfa:100685083"/>
<evidence type="ECO:0008006" key="5">
    <source>
        <dbReference type="Google" id="ProtNLM"/>
    </source>
</evidence>
<feature type="compositionally biased region" description="Pro residues" evidence="1">
    <location>
        <begin position="162"/>
        <end position="171"/>
    </location>
</feature>
<dbReference type="Pfam" id="PF15229">
    <property type="entry name" value="POM121"/>
    <property type="match status" value="1"/>
</dbReference>
<feature type="region of interest" description="Disordered" evidence="1">
    <location>
        <begin position="142"/>
        <end position="171"/>
    </location>
</feature>
<dbReference type="PANTHER" id="PTHR15566">
    <property type="entry name" value="POM121-LIKE"/>
    <property type="match status" value="1"/>
</dbReference>
<dbReference type="RefSeq" id="XP_038536964.1">
    <property type="nucleotide sequence ID" value="XM_038681036.1"/>
</dbReference>
<proteinExistence type="predicted"/>
<evidence type="ECO:0000313" key="3">
    <source>
        <dbReference type="Ensembl" id="ENSCAFP00040010433.1"/>
    </source>
</evidence>